<comment type="subcellular location">
    <subcellularLocation>
        <location evidence="1">Cell inner membrane</location>
        <topology evidence="1">Multi-pass membrane protein</topology>
    </subcellularLocation>
</comment>
<dbReference type="Proteomes" id="UP000199474">
    <property type="component" value="Unassembled WGS sequence"/>
</dbReference>
<dbReference type="InterPro" id="IPR007387">
    <property type="entry name" value="TRAP_DctQ"/>
</dbReference>
<dbReference type="Pfam" id="PF04290">
    <property type="entry name" value="DctQ"/>
    <property type="match status" value="1"/>
</dbReference>
<dbReference type="AlphaFoldDB" id="A0A1I1VXE9"/>
<name>A0A1I1VXE9_9BACI</name>
<dbReference type="STRING" id="640948.SAMN05216238_10583"/>
<evidence type="ECO:0000256" key="6">
    <source>
        <dbReference type="ARBA" id="ARBA00022989"/>
    </source>
</evidence>
<accession>A0A1I1VXE9</accession>
<evidence type="ECO:0000313" key="11">
    <source>
        <dbReference type="EMBL" id="SFD87647.1"/>
    </source>
</evidence>
<sequence length="171" mass="19152">MDRQRTINVLTKADQMVSKFIEIVCVILMASIVVTISTSVISRFVVFNPLNFANPLSKYLLIWVAFLGAGLAFRYGEHIAVDMISDRVKQQTRKKLLIAINVLTSVFLIAMIYYGFIFAMSGINSNDPLVFNISMAIPYLSVPVSFIYMLFQLNLSTVLKVLKAKDAASEL</sequence>
<dbReference type="RefSeq" id="WP_090084196.1">
    <property type="nucleotide sequence ID" value="NZ_FOMR01000005.1"/>
</dbReference>
<dbReference type="GO" id="GO:0022857">
    <property type="term" value="F:transmembrane transporter activity"/>
    <property type="evidence" value="ECO:0007669"/>
    <property type="project" value="TreeGrafter"/>
</dbReference>
<evidence type="ECO:0000256" key="4">
    <source>
        <dbReference type="ARBA" id="ARBA00022519"/>
    </source>
</evidence>
<dbReference type="GO" id="GO:0015740">
    <property type="term" value="P:C4-dicarboxylate transport"/>
    <property type="evidence" value="ECO:0007669"/>
    <property type="project" value="TreeGrafter"/>
</dbReference>
<evidence type="ECO:0000256" key="5">
    <source>
        <dbReference type="ARBA" id="ARBA00022692"/>
    </source>
</evidence>
<organism evidence="11 12">
    <name type="scientific">Lentibacillus persicus</name>
    <dbReference type="NCBI Taxonomy" id="640948"/>
    <lineage>
        <taxon>Bacteria</taxon>
        <taxon>Bacillati</taxon>
        <taxon>Bacillota</taxon>
        <taxon>Bacilli</taxon>
        <taxon>Bacillales</taxon>
        <taxon>Bacillaceae</taxon>
        <taxon>Lentibacillus</taxon>
    </lineage>
</organism>
<evidence type="ECO:0000256" key="3">
    <source>
        <dbReference type="ARBA" id="ARBA00022475"/>
    </source>
</evidence>
<evidence type="ECO:0000256" key="7">
    <source>
        <dbReference type="ARBA" id="ARBA00023136"/>
    </source>
</evidence>
<keyword evidence="6 9" id="KW-1133">Transmembrane helix</keyword>
<evidence type="ECO:0000256" key="2">
    <source>
        <dbReference type="ARBA" id="ARBA00022448"/>
    </source>
</evidence>
<dbReference type="OrthoDB" id="2086825at2"/>
<comment type="similarity">
    <text evidence="8">Belongs to the TRAP transporter small permease family.</text>
</comment>
<evidence type="ECO:0000256" key="8">
    <source>
        <dbReference type="ARBA" id="ARBA00038436"/>
    </source>
</evidence>
<proteinExistence type="inferred from homology"/>
<keyword evidence="3" id="KW-1003">Cell membrane</keyword>
<dbReference type="PANTHER" id="PTHR35011">
    <property type="entry name" value="2,3-DIKETO-L-GULONATE TRAP TRANSPORTER SMALL PERMEASE PROTEIN YIAM"/>
    <property type="match status" value="1"/>
</dbReference>
<evidence type="ECO:0000256" key="9">
    <source>
        <dbReference type="SAM" id="Phobius"/>
    </source>
</evidence>
<feature type="domain" description="Tripartite ATP-independent periplasmic transporters DctQ component" evidence="10">
    <location>
        <begin position="32"/>
        <end position="153"/>
    </location>
</feature>
<reference evidence="12" key="1">
    <citation type="submission" date="2016-10" db="EMBL/GenBank/DDBJ databases">
        <authorList>
            <person name="Varghese N."/>
            <person name="Submissions S."/>
        </authorList>
    </citation>
    <scope>NUCLEOTIDE SEQUENCE [LARGE SCALE GENOMIC DNA]</scope>
    <source>
        <strain evidence="12">DSM 22530</strain>
    </source>
</reference>
<feature type="transmembrane region" description="Helical" evidence="9">
    <location>
        <begin position="56"/>
        <end position="75"/>
    </location>
</feature>
<keyword evidence="2" id="KW-0813">Transport</keyword>
<keyword evidence="5 9" id="KW-0812">Transmembrane</keyword>
<protein>
    <submittedName>
        <fullName evidence="11">C4-dicarboxylate transporter, DctQ subunit</fullName>
    </submittedName>
</protein>
<keyword evidence="12" id="KW-1185">Reference proteome</keyword>
<dbReference type="InterPro" id="IPR055348">
    <property type="entry name" value="DctQ"/>
</dbReference>
<evidence type="ECO:0000259" key="10">
    <source>
        <dbReference type="Pfam" id="PF04290"/>
    </source>
</evidence>
<feature type="transmembrane region" description="Helical" evidence="9">
    <location>
        <begin position="129"/>
        <end position="151"/>
    </location>
</feature>
<gene>
    <name evidence="11" type="ORF">SAMN05216238_10583</name>
</gene>
<feature type="transmembrane region" description="Helical" evidence="9">
    <location>
        <begin position="96"/>
        <end position="117"/>
    </location>
</feature>
<feature type="transmembrane region" description="Helical" evidence="9">
    <location>
        <begin position="20"/>
        <end position="44"/>
    </location>
</feature>
<dbReference type="PANTHER" id="PTHR35011:SF5">
    <property type="entry name" value="SIALIC ACID TRAP TRANSPORTER SMALL PERMEASE PROTEIN SIAQ"/>
    <property type="match status" value="1"/>
</dbReference>
<keyword evidence="7 9" id="KW-0472">Membrane</keyword>
<evidence type="ECO:0000313" key="12">
    <source>
        <dbReference type="Proteomes" id="UP000199474"/>
    </source>
</evidence>
<keyword evidence="4" id="KW-0997">Cell inner membrane</keyword>
<evidence type="ECO:0000256" key="1">
    <source>
        <dbReference type="ARBA" id="ARBA00004429"/>
    </source>
</evidence>
<dbReference type="EMBL" id="FOMR01000005">
    <property type="protein sequence ID" value="SFD87647.1"/>
    <property type="molecule type" value="Genomic_DNA"/>
</dbReference>
<dbReference type="GO" id="GO:0005886">
    <property type="term" value="C:plasma membrane"/>
    <property type="evidence" value="ECO:0007669"/>
    <property type="project" value="UniProtKB-SubCell"/>
</dbReference>